<dbReference type="EMBL" id="MTBC01000001">
    <property type="protein sequence ID" value="OQD43993.1"/>
    <property type="molecule type" value="Genomic_DNA"/>
</dbReference>
<organism evidence="2 3">
    <name type="scientific">Croceivirga radicis</name>
    <dbReference type="NCBI Taxonomy" id="1929488"/>
    <lineage>
        <taxon>Bacteria</taxon>
        <taxon>Pseudomonadati</taxon>
        <taxon>Bacteroidota</taxon>
        <taxon>Flavobacteriia</taxon>
        <taxon>Flavobacteriales</taxon>
        <taxon>Flavobacteriaceae</taxon>
        <taxon>Croceivirga</taxon>
    </lineage>
</organism>
<dbReference type="Gene3D" id="3.30.110.170">
    <property type="entry name" value="Protein of unknown function (DUF541), domain 1"/>
    <property type="match status" value="1"/>
</dbReference>
<keyword evidence="1" id="KW-0732">Signal</keyword>
<feature type="signal peptide" evidence="1">
    <location>
        <begin position="1"/>
        <end position="18"/>
    </location>
</feature>
<dbReference type="RefSeq" id="WP_080317584.1">
    <property type="nucleotide sequence ID" value="NZ_MTBC01000001.1"/>
</dbReference>
<keyword evidence="3" id="KW-1185">Reference proteome</keyword>
<dbReference type="Pfam" id="PF04402">
    <property type="entry name" value="SIMPL"/>
    <property type="match status" value="1"/>
</dbReference>
<evidence type="ECO:0000313" key="2">
    <source>
        <dbReference type="EMBL" id="OQD43993.1"/>
    </source>
</evidence>
<proteinExistence type="predicted"/>
<evidence type="ECO:0000256" key="1">
    <source>
        <dbReference type="SAM" id="SignalP"/>
    </source>
</evidence>
<name>A0A1V6LUZ4_9FLAO</name>
<sequence>MKKQLLLFIYLIPLITMAQTKNFLDVPYLETSAKVDTLVAPDKIYLSITINEQDSKGRTSVEKQENEMAKELKALGIDVEKQLKIKDLSSNFKNYFLRSKTVLKSKQFSLLVYDGLTAGKVMAALEDIGIANTYLEKTEYSKMDQLELELKTKAVKKAKEKAVALTTALDQKVGAAIHIQDNSQPYYRSVARPKLEMRAMAADAVAEPLDVGFEKISVESSVQVTFKLL</sequence>
<evidence type="ECO:0000313" key="3">
    <source>
        <dbReference type="Proteomes" id="UP000191680"/>
    </source>
</evidence>
<dbReference type="AlphaFoldDB" id="A0A1V6LUZ4"/>
<reference evidence="2 3" key="1">
    <citation type="submission" date="2016-12" db="EMBL/GenBank/DDBJ databases">
        <authorList>
            <person name="Song W.-J."/>
            <person name="Kurnit D.M."/>
        </authorList>
    </citation>
    <scope>NUCLEOTIDE SEQUENCE [LARGE SCALE GENOMIC DNA]</scope>
    <source>
        <strain evidence="2 3">HSG9</strain>
    </source>
</reference>
<protein>
    <submittedName>
        <fullName evidence="2">SIMPL domain-containing protein</fullName>
    </submittedName>
</protein>
<feature type="chain" id="PRO_5012235248" evidence="1">
    <location>
        <begin position="19"/>
        <end position="229"/>
    </location>
</feature>
<dbReference type="Proteomes" id="UP000191680">
    <property type="component" value="Unassembled WGS sequence"/>
</dbReference>
<dbReference type="OrthoDB" id="1118849at2"/>
<comment type="caution">
    <text evidence="2">The sequence shown here is derived from an EMBL/GenBank/DDBJ whole genome shotgun (WGS) entry which is preliminary data.</text>
</comment>
<dbReference type="InterPro" id="IPR007497">
    <property type="entry name" value="SIMPL/DUF541"/>
</dbReference>
<gene>
    <name evidence="2" type="ORF">BUL40_00100</name>
</gene>
<accession>A0A1V6LUZ4</accession>